<dbReference type="PANTHER" id="PTHR37302">
    <property type="entry name" value="SLR1116 PROTEIN"/>
    <property type="match status" value="1"/>
</dbReference>
<feature type="binding site" evidence="3">
    <location>
        <position position="67"/>
    </location>
    <ligand>
        <name>a divalent metal cation</name>
        <dbReference type="ChEBI" id="CHEBI:60240"/>
    </ligand>
</feature>
<evidence type="ECO:0000256" key="1">
    <source>
        <dbReference type="ARBA" id="ARBA00008635"/>
    </source>
</evidence>
<accession>A0A3S2V7Q9</accession>
<dbReference type="PANTHER" id="PTHR37302:SF3">
    <property type="entry name" value="DAMAGE-INDUCIBLE PROTEIN DINB"/>
    <property type="match status" value="1"/>
</dbReference>
<evidence type="ECO:0000313" key="5">
    <source>
        <dbReference type="Proteomes" id="UP000282759"/>
    </source>
</evidence>
<dbReference type="InterPro" id="IPR034660">
    <property type="entry name" value="DinB/YfiT-like"/>
</dbReference>
<keyword evidence="2 3" id="KW-0479">Metal-binding</keyword>
<dbReference type="RefSeq" id="WP_127704934.1">
    <property type="nucleotide sequence ID" value="NZ_SACK01000004.1"/>
</dbReference>
<dbReference type="Proteomes" id="UP000282759">
    <property type="component" value="Unassembled WGS sequence"/>
</dbReference>
<dbReference type="EMBL" id="SACK01000004">
    <property type="protein sequence ID" value="RVU00593.1"/>
    <property type="molecule type" value="Genomic_DNA"/>
</dbReference>
<dbReference type="SUPFAM" id="SSF109854">
    <property type="entry name" value="DinB/YfiT-like putative metalloenzymes"/>
    <property type="match status" value="1"/>
</dbReference>
<comment type="similarity">
    <text evidence="1">Belongs to the DinB family.</text>
</comment>
<protein>
    <submittedName>
        <fullName evidence="4">Damage-inducible protein DinB</fullName>
    </submittedName>
</protein>
<reference evidence="4 5" key="1">
    <citation type="submission" date="2019-01" db="EMBL/GenBank/DDBJ databases">
        <authorList>
            <person name="Chen W.-M."/>
        </authorList>
    </citation>
    <scope>NUCLEOTIDE SEQUENCE [LARGE SCALE GENOMIC DNA]</scope>
    <source>
        <strain evidence="4 5">YBJ-36</strain>
    </source>
</reference>
<gene>
    <name evidence="4" type="ORF">EOD41_11365</name>
</gene>
<sequence length="180" mass="20872">MLKSKDRIQDSYKTKRYVIYLWSAIHSGNMKEYFLPLFDYDRHCNELMLELIIKAGSPEKPVKLMAHILGAQQVWLNRCNGLANAYTVPVWPDWQVEELSPYMKNNPLAWAAFLAKADFTQRIVYKTSQGAAFDNTVTEILTHVINHGTHHRAQIGQHLKLAGIEELPLTDYIFWVRGQR</sequence>
<proteinExistence type="inferred from homology"/>
<comment type="caution">
    <text evidence="4">The sequence shown here is derived from an EMBL/GenBank/DDBJ whole genome shotgun (WGS) entry which is preliminary data.</text>
</comment>
<dbReference type="AlphaFoldDB" id="A0A3S2V7Q9"/>
<name>A0A3S2V7Q9_9SPHI</name>
<dbReference type="Gene3D" id="1.20.120.450">
    <property type="entry name" value="dinb family like domain"/>
    <property type="match status" value="1"/>
</dbReference>
<feature type="binding site" evidence="3">
    <location>
        <position position="147"/>
    </location>
    <ligand>
        <name>a divalent metal cation</name>
        <dbReference type="ChEBI" id="CHEBI:60240"/>
    </ligand>
</feature>
<keyword evidence="5" id="KW-1185">Reference proteome</keyword>
<evidence type="ECO:0000313" key="4">
    <source>
        <dbReference type="EMBL" id="RVU00593.1"/>
    </source>
</evidence>
<evidence type="ECO:0000256" key="3">
    <source>
        <dbReference type="PIRSR" id="PIRSR607837-1"/>
    </source>
</evidence>
<organism evidence="4 5">
    <name type="scientific">Mucilaginibacter limnophilus</name>
    <dbReference type="NCBI Taxonomy" id="1932778"/>
    <lineage>
        <taxon>Bacteria</taxon>
        <taxon>Pseudomonadati</taxon>
        <taxon>Bacteroidota</taxon>
        <taxon>Sphingobacteriia</taxon>
        <taxon>Sphingobacteriales</taxon>
        <taxon>Sphingobacteriaceae</taxon>
        <taxon>Mucilaginibacter</taxon>
    </lineage>
</organism>
<feature type="binding site" evidence="3">
    <location>
        <position position="151"/>
    </location>
    <ligand>
        <name>a divalent metal cation</name>
        <dbReference type="ChEBI" id="CHEBI:60240"/>
    </ligand>
</feature>
<dbReference type="OrthoDB" id="9811413at2"/>
<dbReference type="InterPro" id="IPR007837">
    <property type="entry name" value="DinB"/>
</dbReference>
<dbReference type="GO" id="GO:0046872">
    <property type="term" value="F:metal ion binding"/>
    <property type="evidence" value="ECO:0007669"/>
    <property type="project" value="UniProtKB-KW"/>
</dbReference>
<evidence type="ECO:0000256" key="2">
    <source>
        <dbReference type="ARBA" id="ARBA00022723"/>
    </source>
</evidence>
<dbReference type="Pfam" id="PF05163">
    <property type="entry name" value="DinB"/>
    <property type="match status" value="1"/>
</dbReference>